<evidence type="ECO:0000256" key="1">
    <source>
        <dbReference type="ARBA" id="ARBA00022670"/>
    </source>
</evidence>
<comment type="cofactor">
    <cofactor evidence="6">
        <name>Zn(2+)</name>
        <dbReference type="ChEBI" id="CHEBI:29105"/>
    </cofactor>
    <text evidence="6">Binds 1 zinc ion per subunit.</text>
</comment>
<comment type="similarity">
    <text evidence="6">Belongs to the peptidase M48 family.</text>
</comment>
<organism evidence="8 9">
    <name type="scientific">Aegilops tauschii subsp. strangulata</name>
    <name type="common">Goatgrass</name>
    <dbReference type="NCBI Taxonomy" id="200361"/>
    <lineage>
        <taxon>Eukaryota</taxon>
        <taxon>Viridiplantae</taxon>
        <taxon>Streptophyta</taxon>
        <taxon>Embryophyta</taxon>
        <taxon>Tracheophyta</taxon>
        <taxon>Spermatophyta</taxon>
        <taxon>Magnoliopsida</taxon>
        <taxon>Liliopsida</taxon>
        <taxon>Poales</taxon>
        <taxon>Poaceae</taxon>
        <taxon>BOP clade</taxon>
        <taxon>Pooideae</taxon>
        <taxon>Triticodae</taxon>
        <taxon>Triticeae</taxon>
        <taxon>Triticinae</taxon>
        <taxon>Aegilops</taxon>
    </lineage>
</organism>
<reference evidence="9" key="1">
    <citation type="journal article" date="2014" name="Science">
        <title>Ancient hybridizations among the ancestral genomes of bread wheat.</title>
        <authorList>
            <consortium name="International Wheat Genome Sequencing Consortium,"/>
            <person name="Marcussen T."/>
            <person name="Sandve S.R."/>
            <person name="Heier L."/>
            <person name="Spannagl M."/>
            <person name="Pfeifer M."/>
            <person name="Jakobsen K.S."/>
            <person name="Wulff B.B."/>
            <person name="Steuernagel B."/>
            <person name="Mayer K.F."/>
            <person name="Olsen O.A."/>
        </authorList>
    </citation>
    <scope>NUCLEOTIDE SEQUENCE [LARGE SCALE GENOMIC DNA]</scope>
    <source>
        <strain evidence="9">cv. AL8/78</strain>
    </source>
</reference>
<evidence type="ECO:0000259" key="7">
    <source>
        <dbReference type="Pfam" id="PF01435"/>
    </source>
</evidence>
<dbReference type="Gramene" id="AET2Gv20009800.2">
    <property type="protein sequence ID" value="AET2Gv20009800.2"/>
    <property type="gene ID" value="AET2Gv20009800"/>
</dbReference>
<evidence type="ECO:0000256" key="3">
    <source>
        <dbReference type="ARBA" id="ARBA00022801"/>
    </source>
</evidence>
<dbReference type="EnsemblPlants" id="AET2Gv20009800.2">
    <property type="protein sequence ID" value="AET2Gv20009800.2"/>
    <property type="gene ID" value="AET2Gv20009800"/>
</dbReference>
<dbReference type="Pfam" id="PF01435">
    <property type="entry name" value="Peptidase_M48"/>
    <property type="match status" value="1"/>
</dbReference>
<evidence type="ECO:0000256" key="4">
    <source>
        <dbReference type="ARBA" id="ARBA00022833"/>
    </source>
</evidence>
<dbReference type="GO" id="GO:0051603">
    <property type="term" value="P:proteolysis involved in protein catabolic process"/>
    <property type="evidence" value="ECO:0007669"/>
    <property type="project" value="TreeGrafter"/>
</dbReference>
<dbReference type="PANTHER" id="PTHR22726">
    <property type="entry name" value="METALLOENDOPEPTIDASE OMA1"/>
    <property type="match status" value="1"/>
</dbReference>
<evidence type="ECO:0000313" key="8">
    <source>
        <dbReference type="EnsemblPlants" id="AET2Gv20009800.2"/>
    </source>
</evidence>
<dbReference type="STRING" id="200361.A0A453A777"/>
<keyword evidence="1 6" id="KW-0645">Protease</keyword>
<dbReference type="Proteomes" id="UP000015105">
    <property type="component" value="Chromosome 2D"/>
</dbReference>
<keyword evidence="3 6" id="KW-0378">Hydrolase</keyword>
<evidence type="ECO:0000256" key="6">
    <source>
        <dbReference type="RuleBase" id="RU003983"/>
    </source>
</evidence>
<reference evidence="9" key="2">
    <citation type="journal article" date="2017" name="Nat. Plants">
        <title>The Aegilops tauschii genome reveals multiple impacts of transposons.</title>
        <authorList>
            <person name="Zhao G."/>
            <person name="Zou C."/>
            <person name="Li K."/>
            <person name="Wang K."/>
            <person name="Li T."/>
            <person name="Gao L."/>
            <person name="Zhang X."/>
            <person name="Wang H."/>
            <person name="Yang Z."/>
            <person name="Liu X."/>
            <person name="Jiang W."/>
            <person name="Mao L."/>
            <person name="Kong X."/>
            <person name="Jiao Y."/>
            <person name="Jia J."/>
        </authorList>
    </citation>
    <scope>NUCLEOTIDE SEQUENCE [LARGE SCALE GENOMIC DNA]</scope>
    <source>
        <strain evidence="9">cv. AL8/78</strain>
    </source>
</reference>
<proteinExistence type="inferred from homology"/>
<keyword evidence="9" id="KW-1185">Reference proteome</keyword>
<reference evidence="8" key="5">
    <citation type="journal article" date="2021" name="G3 (Bethesda)">
        <title>Aegilops tauschii genome assembly Aet v5.0 features greater sequence contiguity and improved annotation.</title>
        <authorList>
            <person name="Wang L."/>
            <person name="Zhu T."/>
            <person name="Rodriguez J.C."/>
            <person name="Deal K.R."/>
            <person name="Dubcovsky J."/>
            <person name="McGuire P.E."/>
            <person name="Lux T."/>
            <person name="Spannagl M."/>
            <person name="Mayer K.F.X."/>
            <person name="Baldrich P."/>
            <person name="Meyers B.C."/>
            <person name="Huo N."/>
            <person name="Gu Y.Q."/>
            <person name="Zhou H."/>
            <person name="Devos K.M."/>
            <person name="Bennetzen J.L."/>
            <person name="Unver T."/>
            <person name="Budak H."/>
            <person name="Gulick P.J."/>
            <person name="Galiba G."/>
            <person name="Kalapos B."/>
            <person name="Nelson D.R."/>
            <person name="Li P."/>
            <person name="You F.M."/>
            <person name="Luo M.C."/>
            <person name="Dvorak J."/>
        </authorList>
    </citation>
    <scope>NUCLEOTIDE SEQUENCE [LARGE SCALE GENOMIC DNA]</scope>
    <source>
        <strain evidence="8">cv. AL8/78</strain>
    </source>
</reference>
<dbReference type="PANTHER" id="PTHR22726:SF1">
    <property type="entry name" value="METALLOENDOPEPTIDASE OMA1, MITOCHONDRIAL"/>
    <property type="match status" value="1"/>
</dbReference>
<accession>A0A453A777</accession>
<evidence type="ECO:0000256" key="5">
    <source>
        <dbReference type="ARBA" id="ARBA00023049"/>
    </source>
</evidence>
<keyword evidence="2" id="KW-0479">Metal-binding</keyword>
<name>A0A453A777_AEGTS</name>
<dbReference type="AlphaFoldDB" id="A0A453A777"/>
<evidence type="ECO:0000256" key="2">
    <source>
        <dbReference type="ARBA" id="ARBA00022723"/>
    </source>
</evidence>
<reference evidence="8" key="3">
    <citation type="journal article" date="2017" name="Nature">
        <title>Genome sequence of the progenitor of the wheat D genome Aegilops tauschii.</title>
        <authorList>
            <person name="Luo M.C."/>
            <person name="Gu Y.Q."/>
            <person name="Puiu D."/>
            <person name="Wang H."/>
            <person name="Twardziok S.O."/>
            <person name="Deal K.R."/>
            <person name="Huo N."/>
            <person name="Zhu T."/>
            <person name="Wang L."/>
            <person name="Wang Y."/>
            <person name="McGuire P.E."/>
            <person name="Liu S."/>
            <person name="Long H."/>
            <person name="Ramasamy R.K."/>
            <person name="Rodriguez J.C."/>
            <person name="Van S.L."/>
            <person name="Yuan L."/>
            <person name="Wang Z."/>
            <person name="Xia Z."/>
            <person name="Xiao L."/>
            <person name="Anderson O.D."/>
            <person name="Ouyang S."/>
            <person name="Liang Y."/>
            <person name="Zimin A.V."/>
            <person name="Pertea G."/>
            <person name="Qi P."/>
            <person name="Bennetzen J.L."/>
            <person name="Dai X."/>
            <person name="Dawson M.W."/>
            <person name="Muller H.G."/>
            <person name="Kugler K."/>
            <person name="Rivarola-Duarte L."/>
            <person name="Spannagl M."/>
            <person name="Mayer K.F.X."/>
            <person name="Lu F.H."/>
            <person name="Bevan M.W."/>
            <person name="Leroy P."/>
            <person name="Li P."/>
            <person name="You F.M."/>
            <person name="Sun Q."/>
            <person name="Liu Z."/>
            <person name="Lyons E."/>
            <person name="Wicker T."/>
            <person name="Salzberg S.L."/>
            <person name="Devos K.M."/>
            <person name="Dvorak J."/>
        </authorList>
    </citation>
    <scope>NUCLEOTIDE SEQUENCE [LARGE SCALE GENOMIC DNA]</scope>
    <source>
        <strain evidence="8">cv. AL8/78</strain>
    </source>
</reference>
<dbReference type="InterPro" id="IPR051156">
    <property type="entry name" value="Mito/Outer_Membr_Metalloprot"/>
</dbReference>
<reference evidence="8" key="4">
    <citation type="submission" date="2019-03" db="UniProtKB">
        <authorList>
            <consortium name="EnsemblPlants"/>
        </authorList>
    </citation>
    <scope>IDENTIFICATION</scope>
</reference>
<keyword evidence="4 6" id="KW-0862">Zinc</keyword>
<protein>
    <recommendedName>
        <fullName evidence="7">Peptidase M48 domain-containing protein</fullName>
    </recommendedName>
</protein>
<dbReference type="GO" id="GO:0004222">
    <property type="term" value="F:metalloendopeptidase activity"/>
    <property type="evidence" value="ECO:0007669"/>
    <property type="project" value="InterPro"/>
</dbReference>
<dbReference type="InterPro" id="IPR001915">
    <property type="entry name" value="Peptidase_M48"/>
</dbReference>
<dbReference type="GO" id="GO:0046872">
    <property type="term" value="F:metal ion binding"/>
    <property type="evidence" value="ECO:0007669"/>
    <property type="project" value="UniProtKB-KW"/>
</dbReference>
<dbReference type="Gene3D" id="3.30.2010.10">
    <property type="entry name" value="Metalloproteases ('zincins'), catalytic domain"/>
    <property type="match status" value="1"/>
</dbReference>
<sequence>AFKQYASWILEENDDRNVRVNRIVMELAGGVHRSLANKALDRVAVGELNWEAVVLRHDSVNAYVLYTGKIVVFTRLLRRLHTDAEIAAVLGHEFGHVLAKHTSEMIANLIDTSDFRPSSPPHSYEGRR</sequence>
<feature type="domain" description="Peptidase M48" evidence="7">
    <location>
        <begin position="33"/>
        <end position="107"/>
    </location>
</feature>
<keyword evidence="5 6" id="KW-0482">Metalloprotease</keyword>
<dbReference type="GO" id="GO:0016020">
    <property type="term" value="C:membrane"/>
    <property type="evidence" value="ECO:0007669"/>
    <property type="project" value="TreeGrafter"/>
</dbReference>
<evidence type="ECO:0000313" key="9">
    <source>
        <dbReference type="Proteomes" id="UP000015105"/>
    </source>
</evidence>